<comment type="caution">
    <text evidence="2">The sequence shown here is derived from an EMBL/GenBank/DDBJ whole genome shotgun (WGS) entry which is preliminary data.</text>
</comment>
<evidence type="ECO:0000313" key="1">
    <source>
        <dbReference type="EMBL" id="MFC6592924.1"/>
    </source>
</evidence>
<dbReference type="EMBL" id="JBHSWD010000003">
    <property type="protein sequence ID" value="MFC6593053.1"/>
    <property type="molecule type" value="Genomic_DNA"/>
</dbReference>
<organism evidence="2 3">
    <name type="scientific">Deinococcus lacus</name>
    <dbReference type="NCBI Taxonomy" id="392561"/>
    <lineage>
        <taxon>Bacteria</taxon>
        <taxon>Thermotogati</taxon>
        <taxon>Deinococcota</taxon>
        <taxon>Deinococci</taxon>
        <taxon>Deinococcales</taxon>
        <taxon>Deinococcaceae</taxon>
        <taxon>Deinococcus</taxon>
    </lineage>
</organism>
<evidence type="ECO:0008006" key="4">
    <source>
        <dbReference type="Google" id="ProtNLM"/>
    </source>
</evidence>
<protein>
    <recommendedName>
        <fullName evidence="4">Sensor histidine kinase</fullName>
    </recommendedName>
</protein>
<sequence length="45" mass="4704">MRERLRAMGGELEVSGQAGMRVAAWVPEGAEGARPQAESGVLGHV</sequence>
<evidence type="ECO:0000313" key="3">
    <source>
        <dbReference type="Proteomes" id="UP001596297"/>
    </source>
</evidence>
<reference evidence="3" key="2">
    <citation type="journal article" date="2019" name="Int. J. Syst. Evol. Microbiol.">
        <title>The Global Catalogue of Microorganisms (GCM) 10K type strain sequencing project: providing services to taxonomists for standard genome sequencing and annotation.</title>
        <authorList>
            <consortium name="The Broad Institute Genomics Platform"/>
            <consortium name="The Broad Institute Genome Sequencing Center for Infectious Disease"/>
            <person name="Wu L."/>
            <person name="Ma J."/>
        </authorList>
    </citation>
    <scope>NUCLEOTIDE SEQUENCE [LARGE SCALE GENOMIC DNA]</scope>
    <source>
        <strain evidence="3">CGMCC 1.15772</strain>
    </source>
</reference>
<dbReference type="EMBL" id="JBHSWD010000003">
    <property type="protein sequence ID" value="MFC6592924.1"/>
    <property type="molecule type" value="Genomic_DNA"/>
</dbReference>
<reference evidence="2" key="3">
    <citation type="submission" date="2024-09" db="EMBL/GenBank/DDBJ databases">
        <authorList>
            <person name="Sun Q."/>
            <person name="Mori K."/>
        </authorList>
    </citation>
    <scope>NUCLEOTIDE SEQUENCE</scope>
    <source>
        <strain evidence="2">NBRC 112440</strain>
    </source>
</reference>
<proteinExistence type="predicted"/>
<name>A0ABW1YFC9_9DEIO</name>
<accession>A0ABW1YFC9</accession>
<dbReference type="RefSeq" id="WP_380084037.1">
    <property type="nucleotide sequence ID" value="NZ_JBHSWD010000003.1"/>
</dbReference>
<dbReference type="Proteomes" id="UP001596297">
    <property type="component" value="Unassembled WGS sequence"/>
</dbReference>
<keyword evidence="3" id="KW-1185">Reference proteome</keyword>
<gene>
    <name evidence="1" type="ORF">ACFP81_13555</name>
    <name evidence="2" type="ORF">ACFP81_14250</name>
</gene>
<reference evidence="2" key="1">
    <citation type="journal article" date="2014" name="Int. J. Syst. Evol. Microbiol.">
        <title>Complete genome of a new Firmicutes species belonging to the dominant human colonic microbiota ('Ruminococcus bicirculans') reveals two chromosomes and a selective capacity to utilize plant glucans.</title>
        <authorList>
            <consortium name="NISC Comparative Sequencing Program"/>
            <person name="Wegmann U."/>
            <person name="Louis P."/>
            <person name="Goesmann A."/>
            <person name="Henrissat B."/>
            <person name="Duncan S.H."/>
            <person name="Flint H.J."/>
        </authorList>
    </citation>
    <scope>NUCLEOTIDE SEQUENCE</scope>
    <source>
        <strain evidence="2">NBRC 112440</strain>
    </source>
</reference>
<evidence type="ECO:0000313" key="2">
    <source>
        <dbReference type="EMBL" id="MFC6593053.1"/>
    </source>
</evidence>